<dbReference type="EMBL" id="CP108253">
    <property type="protein sequence ID" value="WTU39552.1"/>
    <property type="molecule type" value="Genomic_DNA"/>
</dbReference>
<organism evidence="2">
    <name type="scientific">Streptomyces sp. NBC_00060</name>
    <dbReference type="NCBI Taxonomy" id="2975636"/>
    <lineage>
        <taxon>Bacteria</taxon>
        <taxon>Bacillati</taxon>
        <taxon>Actinomycetota</taxon>
        <taxon>Actinomycetes</taxon>
        <taxon>Kitasatosporales</taxon>
        <taxon>Streptomycetaceae</taxon>
        <taxon>Streptomyces</taxon>
    </lineage>
</organism>
<evidence type="ECO:0000313" key="2">
    <source>
        <dbReference type="EMBL" id="WTU39552.1"/>
    </source>
</evidence>
<reference evidence="2" key="1">
    <citation type="submission" date="2022-10" db="EMBL/GenBank/DDBJ databases">
        <title>The complete genomes of actinobacterial strains from the NBC collection.</title>
        <authorList>
            <person name="Joergensen T.S."/>
            <person name="Alvarez Arevalo M."/>
            <person name="Sterndorff E.B."/>
            <person name="Faurdal D."/>
            <person name="Vuksanovic O."/>
            <person name="Mourched A.-S."/>
            <person name="Charusanti P."/>
            <person name="Shaw S."/>
            <person name="Blin K."/>
            <person name="Weber T."/>
        </authorList>
    </citation>
    <scope>NUCLEOTIDE SEQUENCE</scope>
    <source>
        <strain evidence="2">NBC_00060</strain>
    </source>
</reference>
<proteinExistence type="predicted"/>
<name>A0AAU2GUP7_9ACTN</name>
<feature type="signal peptide" evidence="1">
    <location>
        <begin position="1"/>
        <end position="20"/>
    </location>
</feature>
<sequence>MRWSRAGAIALLLPAVLAPAGCGVRPSEVVEVGDPANVQTVPDSAHGGVFVYLKGSDGALPVTRTTDEERVAEGGVLLMLFDGPTEADRAAGLTSDVPSYHGEVDVSTSGTTMKITLTRPVRDFSAVARQQLVCTAAHSMEDSSAITVVLRGSDTSLDPEPCRY</sequence>
<keyword evidence="1" id="KW-0732">Signal</keyword>
<gene>
    <name evidence="2" type="ORF">OHV25_08170</name>
</gene>
<protein>
    <recommendedName>
        <fullName evidence="3">Lipoprotein</fullName>
    </recommendedName>
</protein>
<evidence type="ECO:0008006" key="3">
    <source>
        <dbReference type="Google" id="ProtNLM"/>
    </source>
</evidence>
<evidence type="ECO:0000256" key="1">
    <source>
        <dbReference type="SAM" id="SignalP"/>
    </source>
</evidence>
<feature type="chain" id="PRO_5043962237" description="Lipoprotein" evidence="1">
    <location>
        <begin position="21"/>
        <end position="164"/>
    </location>
</feature>
<accession>A0AAU2GUP7</accession>
<dbReference type="AlphaFoldDB" id="A0AAU2GUP7"/>